<keyword evidence="2" id="KW-0732">Signal</keyword>
<dbReference type="AlphaFoldDB" id="A0A182FSF0"/>
<proteinExistence type="predicted"/>
<feature type="compositionally biased region" description="Polar residues" evidence="1">
    <location>
        <begin position="269"/>
        <end position="278"/>
    </location>
</feature>
<keyword evidence="4" id="KW-1185">Reference proteome</keyword>
<protein>
    <recommendedName>
        <fullName evidence="5">Ataxin-2 C-terminal domain-containing protein</fullName>
    </recommendedName>
</protein>
<feature type="chain" id="PRO_5043612965" description="Ataxin-2 C-terminal domain-containing protein" evidence="2">
    <location>
        <begin position="37"/>
        <end position="611"/>
    </location>
</feature>
<evidence type="ECO:0000256" key="1">
    <source>
        <dbReference type="SAM" id="MobiDB-lite"/>
    </source>
</evidence>
<name>A0A182FSF0_ANOAL</name>
<feature type="compositionally biased region" description="Low complexity" evidence="1">
    <location>
        <begin position="255"/>
        <end position="268"/>
    </location>
</feature>
<dbReference type="EnsemblMetazoa" id="AALB009477-RA">
    <property type="protein sequence ID" value="AALB009477-PA"/>
    <property type="gene ID" value="AALB009477"/>
</dbReference>
<evidence type="ECO:0000313" key="3">
    <source>
        <dbReference type="EnsemblMetazoa" id="AALB009477-PA"/>
    </source>
</evidence>
<evidence type="ECO:0008006" key="5">
    <source>
        <dbReference type="Google" id="ProtNLM"/>
    </source>
</evidence>
<reference evidence="3" key="2">
    <citation type="submission" date="2022-08" db="UniProtKB">
        <authorList>
            <consortium name="EnsemblMetazoa"/>
        </authorList>
    </citation>
    <scope>IDENTIFICATION</scope>
    <source>
        <strain evidence="3">STECLA/ALBI9_A</strain>
    </source>
</reference>
<feature type="signal peptide" evidence="2">
    <location>
        <begin position="1"/>
        <end position="36"/>
    </location>
</feature>
<accession>A0A182FSF0</accession>
<organism evidence="3 4">
    <name type="scientific">Anopheles albimanus</name>
    <name type="common">New world malaria mosquito</name>
    <dbReference type="NCBI Taxonomy" id="7167"/>
    <lineage>
        <taxon>Eukaryota</taxon>
        <taxon>Metazoa</taxon>
        <taxon>Ecdysozoa</taxon>
        <taxon>Arthropoda</taxon>
        <taxon>Hexapoda</taxon>
        <taxon>Insecta</taxon>
        <taxon>Pterygota</taxon>
        <taxon>Neoptera</taxon>
        <taxon>Endopterygota</taxon>
        <taxon>Diptera</taxon>
        <taxon>Nematocera</taxon>
        <taxon>Culicoidea</taxon>
        <taxon>Culicidae</taxon>
        <taxon>Anophelinae</taxon>
        <taxon>Anopheles</taxon>
    </lineage>
</organism>
<dbReference type="VEuPathDB" id="VectorBase:AALB009477"/>
<sequence length="611" mass="67055">MFTHLVCDTGSDFRLPTITWWIFSCLLLQDVVFVVGAGHDPPPPSNRPTQLEDIERDNLNSERQVFKKEAIAQQQQHQLGASSTQSNNHYSLQIQHHPGSTAAAHSAVKYVTPLPAPQQLSYTKEQSVPQHYYNHQPQHQQQQQQPQPQQQQFLHYQPQLQQQPVPQVHEDHSTYTVPSRQSLLQPVIGGSAPSSPYLTPQPQYVYVQARPAQLQQFGAGQSSLPQSLLHILPQNSQAYIMIPTQYYQQQPSHVSSAATATAPAGNNPSEAPTSAPHSAQQLAAYVNDPDNHIETYSHGETGAQSPAAPPVNSIPSGPSAQTQSTSPAPDIIYAPSSTPAPPRHQSPSSEFSIVKSIEQPIYYSHDLPAPSHASTYSKDLPQQPFIGPLQHHHHHHQQQVPHRVPQFGHLQQQPHQGHFVAPHFPQPQHLPHTPSAVYPSLNHPNNGILNYFGVQHRPPTSLLDSYVPSALQLHKNQPVFVPKNRPAPVSFYQPGYPFIAGPHHAHHQQHHAYPVNPLHTTILQPAAGPIPFGHQHQQAPQIPHAPAIGGALGPVATAPAYNTIAYSVPLAFTKTSAQYKRSPALFSVAGFLPKLPALGATTKLQPSKPLP</sequence>
<dbReference type="VEuPathDB" id="VectorBase:AALB20_033783"/>
<dbReference type="Proteomes" id="UP000069272">
    <property type="component" value="Chromosome 2R"/>
</dbReference>
<feature type="compositionally biased region" description="Polar residues" evidence="1">
    <location>
        <begin position="313"/>
        <end position="327"/>
    </location>
</feature>
<feature type="region of interest" description="Disordered" evidence="1">
    <location>
        <begin position="291"/>
        <end position="350"/>
    </location>
</feature>
<reference evidence="3 4" key="1">
    <citation type="journal article" date="2017" name="G3 (Bethesda)">
        <title>The Physical Genome Mapping of Anopheles albimanus Corrected Scaffold Misassemblies and Identified Interarm Rearrangements in Genus Anopheles.</title>
        <authorList>
            <person name="Artemov G.N."/>
            <person name="Peery A.N."/>
            <person name="Jiang X."/>
            <person name="Tu Z."/>
            <person name="Stegniy V.N."/>
            <person name="Sharakhova M.V."/>
            <person name="Sharakhov I.V."/>
        </authorList>
    </citation>
    <scope>NUCLEOTIDE SEQUENCE [LARGE SCALE GENOMIC DNA]</scope>
    <source>
        <strain evidence="3 4">ALBI9_A</strain>
    </source>
</reference>
<feature type="region of interest" description="Disordered" evidence="1">
    <location>
        <begin position="253"/>
        <end position="278"/>
    </location>
</feature>
<evidence type="ECO:0000256" key="2">
    <source>
        <dbReference type="SAM" id="SignalP"/>
    </source>
</evidence>
<evidence type="ECO:0000313" key="4">
    <source>
        <dbReference type="Proteomes" id="UP000069272"/>
    </source>
</evidence>